<accession>A0ACC2DU07</accession>
<evidence type="ECO:0000313" key="2">
    <source>
        <dbReference type="Proteomes" id="UP001162992"/>
    </source>
</evidence>
<sequence length="138" mass="15558">MGDSIMHRGGCHCKRVRWQVLAPSNVIVWDCNCSNCAMRRNRHFIVPASDFKLEEGSEHWLTTYTFGTKQAQHIFCKVCGITSYYIPRSNPDGVAVTVGCIDPGTIDIAEIREFDGQNWENFYGSSGIAEFSKSEDDK</sequence>
<organism evidence="1 2">
    <name type="scientific">Diphasiastrum complanatum</name>
    <name type="common">Issler's clubmoss</name>
    <name type="synonym">Lycopodium complanatum</name>
    <dbReference type="NCBI Taxonomy" id="34168"/>
    <lineage>
        <taxon>Eukaryota</taxon>
        <taxon>Viridiplantae</taxon>
        <taxon>Streptophyta</taxon>
        <taxon>Embryophyta</taxon>
        <taxon>Tracheophyta</taxon>
        <taxon>Lycopodiopsida</taxon>
        <taxon>Lycopodiales</taxon>
        <taxon>Lycopodiaceae</taxon>
        <taxon>Lycopodioideae</taxon>
        <taxon>Diphasiastrum</taxon>
    </lineage>
</organism>
<protein>
    <submittedName>
        <fullName evidence="1">Uncharacterized protein</fullName>
    </submittedName>
</protein>
<reference evidence="2" key="1">
    <citation type="journal article" date="2024" name="Proc. Natl. Acad. Sci. U.S.A.">
        <title>Extraordinary preservation of gene collinearity over three hundred million years revealed in homosporous lycophytes.</title>
        <authorList>
            <person name="Li C."/>
            <person name="Wickell D."/>
            <person name="Kuo L.Y."/>
            <person name="Chen X."/>
            <person name="Nie B."/>
            <person name="Liao X."/>
            <person name="Peng D."/>
            <person name="Ji J."/>
            <person name="Jenkins J."/>
            <person name="Williams M."/>
            <person name="Shu S."/>
            <person name="Plott C."/>
            <person name="Barry K."/>
            <person name="Rajasekar S."/>
            <person name="Grimwood J."/>
            <person name="Han X."/>
            <person name="Sun S."/>
            <person name="Hou Z."/>
            <person name="He W."/>
            <person name="Dai G."/>
            <person name="Sun C."/>
            <person name="Schmutz J."/>
            <person name="Leebens-Mack J.H."/>
            <person name="Li F.W."/>
            <person name="Wang L."/>
        </authorList>
    </citation>
    <scope>NUCLEOTIDE SEQUENCE [LARGE SCALE GENOMIC DNA]</scope>
    <source>
        <strain evidence="2">cv. PW_Plant_1</strain>
    </source>
</reference>
<keyword evidence="2" id="KW-1185">Reference proteome</keyword>
<evidence type="ECO:0000313" key="1">
    <source>
        <dbReference type="EMBL" id="KAJ7557733.1"/>
    </source>
</evidence>
<name>A0ACC2DU07_DIPCM</name>
<dbReference type="Proteomes" id="UP001162992">
    <property type="component" value="Chromosome 4"/>
</dbReference>
<proteinExistence type="predicted"/>
<comment type="caution">
    <text evidence="1">The sequence shown here is derived from an EMBL/GenBank/DDBJ whole genome shotgun (WGS) entry which is preliminary data.</text>
</comment>
<gene>
    <name evidence="1" type="ORF">O6H91_04G007400</name>
</gene>
<dbReference type="EMBL" id="CM055095">
    <property type="protein sequence ID" value="KAJ7557733.1"/>
    <property type="molecule type" value="Genomic_DNA"/>
</dbReference>